<dbReference type="RefSeq" id="WP_211428892.1">
    <property type="nucleotide sequence ID" value="NZ_CP072648.1"/>
</dbReference>
<evidence type="ECO:0000313" key="2">
    <source>
        <dbReference type="EMBL" id="QUW03001.1"/>
    </source>
</evidence>
<keyword evidence="1" id="KW-0472">Membrane</keyword>
<sequence>MTQPDSTLPPVAQTDAGFPLKSFLLAVGGVTLLIVVVFSGLLYYATRPQTMPMTVVGLEWERTIQLEQRQPLLPGETGERWVAVRELTEADATPNPRWPELPPGPDYRAGKRTERYVVRVRSSKSAKVYEHSVSADLFSQFRIGATCSVVIRSGVVEAVLPQPKS</sequence>
<dbReference type="EMBL" id="CP072648">
    <property type="protein sequence ID" value="QUW03001.1"/>
    <property type="molecule type" value="Genomic_DNA"/>
</dbReference>
<keyword evidence="1" id="KW-1133">Transmembrane helix</keyword>
<dbReference type="Proteomes" id="UP000676506">
    <property type="component" value="Chromosome 1"/>
</dbReference>
<keyword evidence="3" id="KW-1185">Reference proteome</keyword>
<evidence type="ECO:0000256" key="1">
    <source>
        <dbReference type="SAM" id="Phobius"/>
    </source>
</evidence>
<gene>
    <name evidence="2" type="ORF">J8C06_00720</name>
</gene>
<proteinExistence type="predicted"/>
<evidence type="ECO:0000313" key="3">
    <source>
        <dbReference type="Proteomes" id="UP000676506"/>
    </source>
</evidence>
<feature type="transmembrane region" description="Helical" evidence="1">
    <location>
        <begin position="23"/>
        <end position="44"/>
    </location>
</feature>
<keyword evidence="1" id="KW-0812">Transmembrane</keyword>
<protein>
    <submittedName>
        <fullName evidence="2">Uncharacterized protein</fullName>
    </submittedName>
</protein>
<accession>A0ABX8B8K7</accession>
<reference evidence="2 3" key="1">
    <citation type="submission" date="2021-03" db="EMBL/GenBank/DDBJ databases">
        <title>Genomic and phenotypic characterization of Chloracidobacterium isolates provides evidence for multiple species.</title>
        <authorList>
            <person name="Saini M.K."/>
            <person name="Costas A.M.G."/>
            <person name="Tank M."/>
            <person name="Bryant D.A."/>
        </authorList>
    </citation>
    <scope>NUCLEOTIDE SEQUENCE [LARGE SCALE GENOMIC DNA]</scope>
    <source>
        <strain evidence="2 3">BV2-C</strain>
    </source>
</reference>
<name>A0ABX8B8K7_9BACT</name>
<organism evidence="2 3">
    <name type="scientific">Chloracidobacterium validum</name>
    <dbReference type="NCBI Taxonomy" id="2821543"/>
    <lineage>
        <taxon>Bacteria</taxon>
        <taxon>Pseudomonadati</taxon>
        <taxon>Acidobacteriota</taxon>
        <taxon>Terriglobia</taxon>
        <taxon>Terriglobales</taxon>
        <taxon>Acidobacteriaceae</taxon>
        <taxon>Chloracidobacterium</taxon>
    </lineage>
</organism>